<gene>
    <name evidence="1" type="ORF">P689_12240</name>
</gene>
<evidence type="ECO:0000313" key="1">
    <source>
        <dbReference type="EMBL" id="KIE63871.1"/>
    </source>
</evidence>
<organism evidence="1 2">
    <name type="scientific">Candidatus Riesia pediculischaeffi PTSU</name>
    <dbReference type="NCBI Taxonomy" id="1401651"/>
    <lineage>
        <taxon>Bacteria</taxon>
        <taxon>Pseudomonadati</taxon>
        <taxon>Pseudomonadota</taxon>
        <taxon>Gammaproteobacteria</taxon>
        <taxon>Enterobacterales</taxon>
        <taxon>Enterobacteriaceae</taxon>
        <taxon>Candidatus Riesia</taxon>
    </lineage>
</organism>
<dbReference type="EMBL" id="AWXV01000004">
    <property type="protein sequence ID" value="KIE63871.1"/>
    <property type="molecule type" value="Genomic_DNA"/>
</dbReference>
<proteinExistence type="predicted"/>
<comment type="caution">
    <text evidence="1">The sequence shown here is derived from an EMBL/GenBank/DDBJ whole genome shotgun (WGS) entry which is preliminary data.</text>
</comment>
<name>A0A0C1S9D4_9ENTR</name>
<protein>
    <submittedName>
        <fullName evidence="1">Uncharacterized protein</fullName>
    </submittedName>
</protein>
<evidence type="ECO:0000313" key="2">
    <source>
        <dbReference type="Proteomes" id="UP000054529"/>
    </source>
</evidence>
<dbReference type="Proteomes" id="UP000054529">
    <property type="component" value="Unassembled WGS sequence"/>
</dbReference>
<dbReference type="AlphaFoldDB" id="A0A0C1S9D4"/>
<reference evidence="1 2" key="1">
    <citation type="journal article" date="2014" name="G3 (Bethesda)">
        <title>Genome sequence of Candidatus Riesia pediculischaeffi, endosymbiont of chimpanzee lice, and genomic comparison of recently acquired endosymbionts from human and chimpanzee lice.</title>
        <authorList>
            <person name="Boyd B.M."/>
            <person name="Allen J.M."/>
            <person name="de Crecy-Lagard V."/>
            <person name="Reed D.L."/>
        </authorList>
    </citation>
    <scope>NUCLEOTIDE SEQUENCE [LARGE SCALE GENOMIC DNA]</scope>
    <source>
        <strain evidence="1 2">PTSU</strain>
    </source>
</reference>
<sequence>MIDNLLFIEHFQIFLFVFIKILNPISKRGINDLSINS</sequence>
<dbReference type="HOGENOM" id="CLU_3341786_0_0_6"/>
<accession>A0A0C1S9D4</accession>